<proteinExistence type="predicted"/>
<dbReference type="EMBL" id="VDUZ01000006">
    <property type="protein sequence ID" value="TXL78863.1"/>
    <property type="molecule type" value="Genomic_DNA"/>
</dbReference>
<protein>
    <submittedName>
        <fullName evidence="1">Uncharacterized protein</fullName>
    </submittedName>
</protein>
<sequence>MAVNDSEVRAHIRRALAAQAAEDDVLRRLTRAFRLLQAERHDPDAASDENLAAAEHYMFARQAVAGNAVSLTQMLLLAAGHDTTRCALQRIGYCPDTANDSTPASQDSIGWAVAGAMVGETDRQIYLPGSTPPPFKAAFMTAGPAREGSYAAAKA</sequence>
<evidence type="ECO:0000313" key="1">
    <source>
        <dbReference type="EMBL" id="TXL78863.1"/>
    </source>
</evidence>
<name>A0A5C8PS93_9HYPH</name>
<dbReference type="RefSeq" id="WP_147846336.1">
    <property type="nucleotide sequence ID" value="NZ_VDUZ01000006.1"/>
</dbReference>
<dbReference type="Proteomes" id="UP000321638">
    <property type="component" value="Unassembled WGS sequence"/>
</dbReference>
<gene>
    <name evidence="1" type="ORF">FHP25_07685</name>
</gene>
<evidence type="ECO:0000313" key="2">
    <source>
        <dbReference type="Proteomes" id="UP000321638"/>
    </source>
</evidence>
<dbReference type="AlphaFoldDB" id="A0A5C8PS93"/>
<organism evidence="1 2">
    <name type="scientific">Vineibacter terrae</name>
    <dbReference type="NCBI Taxonomy" id="2586908"/>
    <lineage>
        <taxon>Bacteria</taxon>
        <taxon>Pseudomonadati</taxon>
        <taxon>Pseudomonadota</taxon>
        <taxon>Alphaproteobacteria</taxon>
        <taxon>Hyphomicrobiales</taxon>
        <taxon>Vineibacter</taxon>
    </lineage>
</organism>
<reference evidence="1 2" key="1">
    <citation type="submission" date="2019-06" db="EMBL/GenBank/DDBJ databases">
        <title>New taxonomy in bacterial strain CC-CFT640, isolated from vineyard.</title>
        <authorList>
            <person name="Lin S.-Y."/>
            <person name="Tsai C.-F."/>
            <person name="Young C.-C."/>
        </authorList>
    </citation>
    <scope>NUCLEOTIDE SEQUENCE [LARGE SCALE GENOMIC DNA]</scope>
    <source>
        <strain evidence="1 2">CC-CFT640</strain>
    </source>
</reference>
<accession>A0A5C8PS93</accession>
<keyword evidence="2" id="KW-1185">Reference proteome</keyword>
<comment type="caution">
    <text evidence="1">The sequence shown here is derived from an EMBL/GenBank/DDBJ whole genome shotgun (WGS) entry which is preliminary data.</text>
</comment>
<dbReference type="OrthoDB" id="9851428at2"/>